<feature type="transmembrane region" description="Helical" evidence="2">
    <location>
        <begin position="287"/>
        <end position="303"/>
    </location>
</feature>
<accession>A0ABU9CI76</accession>
<comment type="caution">
    <text evidence="3">The sequence shown here is derived from an EMBL/GenBank/DDBJ whole genome shotgun (WGS) entry which is preliminary data.</text>
</comment>
<evidence type="ECO:0000256" key="1">
    <source>
        <dbReference type="ARBA" id="ARBA00009617"/>
    </source>
</evidence>
<protein>
    <submittedName>
        <fullName evidence="3">MFS transporter</fullName>
    </submittedName>
</protein>
<keyword evidence="4" id="KW-1185">Reference proteome</keyword>
<organism evidence="3 4">
    <name type="scientific">Pseudaquabacterium inlustre</name>
    <dbReference type="NCBI Taxonomy" id="2984192"/>
    <lineage>
        <taxon>Bacteria</taxon>
        <taxon>Pseudomonadati</taxon>
        <taxon>Pseudomonadota</taxon>
        <taxon>Betaproteobacteria</taxon>
        <taxon>Burkholderiales</taxon>
        <taxon>Sphaerotilaceae</taxon>
        <taxon>Pseudaquabacterium</taxon>
    </lineage>
</organism>
<dbReference type="InterPro" id="IPR036259">
    <property type="entry name" value="MFS_trans_sf"/>
</dbReference>
<name>A0ABU9CI76_9BURK</name>
<evidence type="ECO:0000313" key="3">
    <source>
        <dbReference type="EMBL" id="MEK8051551.1"/>
    </source>
</evidence>
<feature type="transmembrane region" description="Helical" evidence="2">
    <location>
        <begin position="309"/>
        <end position="330"/>
    </location>
</feature>
<feature type="transmembrane region" description="Helical" evidence="2">
    <location>
        <begin position="148"/>
        <end position="166"/>
    </location>
</feature>
<dbReference type="Gene3D" id="1.20.1250.20">
    <property type="entry name" value="MFS general substrate transporter like domains"/>
    <property type="match status" value="2"/>
</dbReference>
<gene>
    <name evidence="3" type="ORF">AACH10_14980</name>
</gene>
<evidence type="ECO:0000313" key="4">
    <source>
        <dbReference type="Proteomes" id="UP001365405"/>
    </source>
</evidence>
<dbReference type="Proteomes" id="UP001365405">
    <property type="component" value="Unassembled WGS sequence"/>
</dbReference>
<feature type="transmembrane region" description="Helical" evidence="2">
    <location>
        <begin position="258"/>
        <end position="275"/>
    </location>
</feature>
<dbReference type="RefSeq" id="WP_341411252.1">
    <property type="nucleotide sequence ID" value="NZ_JBBUTH010000008.1"/>
</dbReference>
<feature type="transmembrane region" description="Helical" evidence="2">
    <location>
        <begin position="106"/>
        <end position="127"/>
    </location>
</feature>
<dbReference type="Pfam" id="PF13347">
    <property type="entry name" value="MFS_2"/>
    <property type="match status" value="1"/>
</dbReference>
<dbReference type="PANTHER" id="PTHR11328:SF24">
    <property type="entry name" value="MAJOR FACILITATOR SUPERFAMILY (MFS) PROFILE DOMAIN-CONTAINING PROTEIN"/>
    <property type="match status" value="1"/>
</dbReference>
<feature type="transmembrane region" description="Helical" evidence="2">
    <location>
        <begin position="351"/>
        <end position="371"/>
    </location>
</feature>
<sequence>MSATTVRAWDGLCYGALGAPLAFVALPLYLLLPGHYAAQLGVPLAGLGAVLLATRVADALVDPWLGRLADRVLGTGRRAALGLAGGAALLLGAGFVALYFPPVQGAGPLLAWCAAALVLTYAGYSALGVLHQAWGTRLGGGLAAQSRWAGWREGLALAGVIAGSVLPGLAGMVVTVAAGLSLLALALAALSGAPFHASTAAAGAADDTGTPWTLPWHNRAFRRLFAVFVANGVASAIPATLLLFFVRDRLQLPALEPLFLGSYFTAAALGLPLWVRAAARFGALRSWGAGMLLAVAVFAWALRLGPGDAAAFTAVCVGCGLALGAELAIPGAMLAEVIRRAGHGQRHEGRYIGWWHAATKLNLALAAGLALPALQAAGYRPGAASAAGLDALALAYAGLPCLIKLAAAGLLWRSRQLLEPR</sequence>
<feature type="transmembrane region" description="Helical" evidence="2">
    <location>
        <begin position="391"/>
        <end position="412"/>
    </location>
</feature>
<feature type="transmembrane region" description="Helical" evidence="2">
    <location>
        <begin position="12"/>
        <end position="30"/>
    </location>
</feature>
<dbReference type="PANTHER" id="PTHR11328">
    <property type="entry name" value="MAJOR FACILITATOR SUPERFAMILY DOMAIN-CONTAINING PROTEIN"/>
    <property type="match status" value="1"/>
</dbReference>
<evidence type="ECO:0000256" key="2">
    <source>
        <dbReference type="SAM" id="Phobius"/>
    </source>
</evidence>
<keyword evidence="2" id="KW-1133">Transmembrane helix</keyword>
<dbReference type="SUPFAM" id="SSF103473">
    <property type="entry name" value="MFS general substrate transporter"/>
    <property type="match status" value="1"/>
</dbReference>
<feature type="transmembrane region" description="Helical" evidence="2">
    <location>
        <begin position="79"/>
        <end position="100"/>
    </location>
</feature>
<dbReference type="InterPro" id="IPR039672">
    <property type="entry name" value="MFS_2"/>
</dbReference>
<keyword evidence="2" id="KW-0812">Transmembrane</keyword>
<keyword evidence="2" id="KW-0472">Membrane</keyword>
<dbReference type="EMBL" id="JBBUTH010000008">
    <property type="protein sequence ID" value="MEK8051551.1"/>
    <property type="molecule type" value="Genomic_DNA"/>
</dbReference>
<feature type="transmembrane region" description="Helical" evidence="2">
    <location>
        <begin position="224"/>
        <end position="246"/>
    </location>
</feature>
<proteinExistence type="inferred from homology"/>
<comment type="similarity">
    <text evidence="1">Belongs to the sodium:galactoside symporter (TC 2.A.2) family.</text>
</comment>
<reference evidence="3 4" key="1">
    <citation type="submission" date="2024-04" db="EMBL/GenBank/DDBJ databases">
        <title>Novel species of the genus Ideonella isolated from streams.</title>
        <authorList>
            <person name="Lu H."/>
        </authorList>
    </citation>
    <scope>NUCLEOTIDE SEQUENCE [LARGE SCALE GENOMIC DNA]</scope>
    <source>
        <strain evidence="3 4">DXS22W</strain>
    </source>
</reference>
<feature type="transmembrane region" description="Helical" evidence="2">
    <location>
        <begin position="36"/>
        <end position="58"/>
    </location>
</feature>